<feature type="site" description="Important for catalytic activity" evidence="7">
    <location>
        <position position="243"/>
    </location>
</feature>
<evidence type="ECO:0000256" key="4">
    <source>
        <dbReference type="ARBA" id="ARBA00023136"/>
    </source>
</evidence>
<comment type="caution">
    <text evidence="8">The sequence shown here is derived from an EMBL/GenBank/DDBJ whole genome shotgun (WGS) entry which is preliminary data.</text>
</comment>
<comment type="similarity">
    <text evidence="7">Belongs to the transglycosylase MltG family.</text>
</comment>
<dbReference type="Pfam" id="PF02618">
    <property type="entry name" value="YceG"/>
    <property type="match status" value="1"/>
</dbReference>
<proteinExistence type="inferred from homology"/>
<dbReference type="CDD" id="cd08010">
    <property type="entry name" value="MltG_like"/>
    <property type="match status" value="1"/>
</dbReference>
<organism evidence="8 9">
    <name type="scientific">Holzapfeliella saturejae</name>
    <dbReference type="NCBI Taxonomy" id="3082953"/>
    <lineage>
        <taxon>Bacteria</taxon>
        <taxon>Bacillati</taxon>
        <taxon>Bacillota</taxon>
        <taxon>Bacilli</taxon>
        <taxon>Lactobacillales</taxon>
        <taxon>Lactobacillaceae</taxon>
        <taxon>Holzapfeliella</taxon>
    </lineage>
</organism>
<keyword evidence="3 7" id="KW-1133">Transmembrane helix</keyword>
<name>A0ABU8SGZ2_9LACO</name>
<keyword evidence="1 7" id="KW-1003">Cell membrane</keyword>
<dbReference type="EMBL" id="JAWMWG010000001">
    <property type="protein sequence ID" value="MEJ6348616.1"/>
    <property type="molecule type" value="Genomic_DNA"/>
</dbReference>
<keyword evidence="2 7" id="KW-0812">Transmembrane</keyword>
<dbReference type="NCBIfam" id="TIGR00247">
    <property type="entry name" value="endolytic transglycosylase MltG"/>
    <property type="match status" value="1"/>
</dbReference>
<feature type="transmembrane region" description="Helical" evidence="7">
    <location>
        <begin position="12"/>
        <end position="36"/>
    </location>
</feature>
<dbReference type="InterPro" id="IPR003770">
    <property type="entry name" value="MLTG-like"/>
</dbReference>
<gene>
    <name evidence="7 8" type="primary">mltG</name>
    <name evidence="8" type="ORF">R4Y45_05165</name>
</gene>
<evidence type="ECO:0000256" key="3">
    <source>
        <dbReference type="ARBA" id="ARBA00022989"/>
    </source>
</evidence>
<keyword evidence="6 7" id="KW-0961">Cell wall biogenesis/degradation</keyword>
<keyword evidence="9" id="KW-1185">Reference proteome</keyword>
<evidence type="ECO:0000256" key="1">
    <source>
        <dbReference type="ARBA" id="ARBA00022475"/>
    </source>
</evidence>
<evidence type="ECO:0000256" key="7">
    <source>
        <dbReference type="HAMAP-Rule" id="MF_02065"/>
    </source>
</evidence>
<comment type="catalytic activity">
    <reaction evidence="7">
        <text>a peptidoglycan chain = a peptidoglycan chain with N-acetyl-1,6-anhydromuramyl-[peptide] at the reducing end + a peptidoglycan chain with N-acetylglucosamine at the non-reducing end.</text>
        <dbReference type="EC" id="4.2.2.29"/>
    </reaction>
</comment>
<evidence type="ECO:0000313" key="9">
    <source>
        <dbReference type="Proteomes" id="UP001377804"/>
    </source>
</evidence>
<evidence type="ECO:0000313" key="8">
    <source>
        <dbReference type="EMBL" id="MEJ6348616.1"/>
    </source>
</evidence>
<comment type="subcellular location">
    <subcellularLocation>
        <location evidence="7">Cell membrane</location>
        <topology evidence="7">Single-pass membrane protein</topology>
    </subcellularLocation>
</comment>
<evidence type="ECO:0000256" key="2">
    <source>
        <dbReference type="ARBA" id="ARBA00022692"/>
    </source>
</evidence>
<dbReference type="HAMAP" id="MF_02065">
    <property type="entry name" value="MltG"/>
    <property type="match status" value="1"/>
</dbReference>
<reference evidence="8 9" key="1">
    <citation type="submission" date="2023-10" db="EMBL/GenBank/DDBJ databases">
        <title>Holzapfeliella saturejae sp. nov. isolated from Satureja montana flowers.</title>
        <authorList>
            <person name="Alcantara C."/>
            <person name="Zuniga M."/>
            <person name="Landete J.M."/>
            <person name="Monedero V."/>
        </authorList>
    </citation>
    <scope>NUCLEOTIDE SEQUENCE [LARGE SCALE GENOMIC DNA]</scope>
    <source>
        <strain evidence="8 9">He02</strain>
    </source>
</reference>
<keyword evidence="5 7" id="KW-0456">Lyase</keyword>
<keyword evidence="4 7" id="KW-0472">Membrane</keyword>
<evidence type="ECO:0000256" key="5">
    <source>
        <dbReference type="ARBA" id="ARBA00023239"/>
    </source>
</evidence>
<dbReference type="Gene3D" id="3.30.1490.480">
    <property type="entry name" value="Endolytic murein transglycosylase"/>
    <property type="match status" value="1"/>
</dbReference>
<dbReference type="Proteomes" id="UP001377804">
    <property type="component" value="Unassembled WGS sequence"/>
</dbReference>
<dbReference type="PANTHER" id="PTHR30518:SF2">
    <property type="entry name" value="ENDOLYTIC MUREIN TRANSGLYCOSYLASE"/>
    <property type="match status" value="1"/>
</dbReference>
<accession>A0ABU8SGZ2</accession>
<dbReference type="EC" id="4.2.2.29" evidence="7"/>
<evidence type="ECO:0000256" key="6">
    <source>
        <dbReference type="ARBA" id="ARBA00023316"/>
    </source>
</evidence>
<comment type="function">
    <text evidence="7">Functions as a peptidoglycan terminase that cleaves nascent peptidoglycan strands endolytically to terminate their elongation.</text>
</comment>
<sequence>MRNRKQDKPTKKLVKWIVSILIILIAVVGLSTAVYVNQALQPYNVSDQSKKTINIPEGATNRDAAVILEKNGLVKNSTIFTYWAKFNHYDSFKAGDYSLSPSMTLTEIVNSLQKGLNKATEGQIVIKEGDNIDDIATSIEKNGKFKKQDFLDLVNNKEFVNKLAEKYPNLLNGLTDRTNLRYFLEGYLYPASYDIFSYSKLEDIVTTMADKTNQELTPFYDQIKSQNKTVHDVLTLASLVEKEGVSDSDRAKIAGVFDNRLDQGMTLGTDISVLYALNQHKTMLSIEDTKVDSPYNLYQNKGIGPGPFAMPSESSIKAVLIPADRDQGYLYFVADLKTGKVYYSKTYDEHIATNTNLGQQN</sequence>
<protein>
    <recommendedName>
        <fullName evidence="7">Endolytic murein transglycosylase</fullName>
        <ecNumber evidence="7">4.2.2.29</ecNumber>
    </recommendedName>
    <alternativeName>
        <fullName evidence="7">Peptidoglycan lytic transglycosylase</fullName>
    </alternativeName>
    <alternativeName>
        <fullName evidence="7">Peptidoglycan polymerization terminase</fullName>
    </alternativeName>
</protein>
<dbReference type="PANTHER" id="PTHR30518">
    <property type="entry name" value="ENDOLYTIC MUREIN TRANSGLYCOSYLASE"/>
    <property type="match status" value="1"/>
</dbReference>
<dbReference type="RefSeq" id="WP_339969961.1">
    <property type="nucleotide sequence ID" value="NZ_JAWMWG010000001.1"/>
</dbReference>